<evidence type="ECO:0008006" key="3">
    <source>
        <dbReference type="Google" id="ProtNLM"/>
    </source>
</evidence>
<proteinExistence type="predicted"/>
<dbReference type="AlphaFoldDB" id="A0A1Y1CP71"/>
<evidence type="ECO:0000313" key="1">
    <source>
        <dbReference type="EMBL" id="BAX82165.1"/>
    </source>
</evidence>
<keyword evidence="2" id="KW-1185">Reference proteome</keyword>
<reference evidence="2" key="2">
    <citation type="journal article" date="2020" name="Antonie Van Leeuwenhoek">
        <title>Labilibaculum antarcticum sp. nov., a novel facultative anaerobic, psychrotorelant bacterium isolated from marine sediment of Antarctica.</title>
        <authorList>
            <person name="Watanabe M."/>
            <person name="Kojima H."/>
            <person name="Fukui M."/>
        </authorList>
    </citation>
    <scope>NUCLEOTIDE SEQUENCE [LARGE SCALE GENOMIC DNA]</scope>
    <source>
        <strain evidence="2">SPP2</strain>
    </source>
</reference>
<protein>
    <recommendedName>
        <fullName evidence="3">DUF937 domain-containing protein</fullName>
    </recommendedName>
</protein>
<sequence>MIKDLISKALSTEGADLLEGMGLPSNKNEKALDLAKDSILSGLKDSFSSGNIGDITSAFSGGSSSSLVSSIASNYGSNLISKLGVSDTMAKMISSAIIPMVFKFINNTDEAPTDNDDGVKDLMADLVGGGIKDKIGGMLKGKFNF</sequence>
<gene>
    <name evidence="1" type="ORF">ALGA_3873</name>
</gene>
<organism evidence="1 2">
    <name type="scientific">Labilibaculum antarcticum</name>
    <dbReference type="NCBI Taxonomy" id="1717717"/>
    <lineage>
        <taxon>Bacteria</taxon>
        <taxon>Pseudomonadati</taxon>
        <taxon>Bacteroidota</taxon>
        <taxon>Bacteroidia</taxon>
        <taxon>Marinilabiliales</taxon>
        <taxon>Marinifilaceae</taxon>
        <taxon>Labilibaculum</taxon>
    </lineage>
</organism>
<dbReference type="RefSeq" id="WP_096432228.1">
    <property type="nucleotide sequence ID" value="NZ_AP018042.1"/>
</dbReference>
<dbReference type="EMBL" id="AP018042">
    <property type="protein sequence ID" value="BAX82165.1"/>
    <property type="molecule type" value="Genomic_DNA"/>
</dbReference>
<reference evidence="1 2" key="1">
    <citation type="journal article" date="2018" name="Mar. Genomics">
        <title>Complete genome sequence of Marinifilaceae bacterium strain SPP2, isolated from the Antarctic marine sediment.</title>
        <authorList>
            <person name="Watanabe M."/>
            <person name="Kojima H."/>
            <person name="Fukui M."/>
        </authorList>
    </citation>
    <scope>NUCLEOTIDE SEQUENCE [LARGE SCALE GENOMIC DNA]</scope>
    <source>
        <strain evidence="1 2">SPP2</strain>
    </source>
</reference>
<accession>A0A1Y1CP71</accession>
<dbReference type="OrthoDB" id="1494818at2"/>
<dbReference type="Proteomes" id="UP000218267">
    <property type="component" value="Chromosome"/>
</dbReference>
<evidence type="ECO:0000313" key="2">
    <source>
        <dbReference type="Proteomes" id="UP000218267"/>
    </source>
</evidence>
<name>A0A1Y1CP71_9BACT</name>
<dbReference type="KEGG" id="mbas:ALGA_3873"/>